<dbReference type="PANTHER" id="PTHR30046:SF2">
    <property type="entry name" value="YOP PROTEINS TRANSLOCATION LIPOPROTEIN J"/>
    <property type="match status" value="1"/>
</dbReference>
<dbReference type="AlphaFoldDB" id="A0A645G960"/>
<dbReference type="EMBL" id="VSSQ01070794">
    <property type="protein sequence ID" value="MPN22540.1"/>
    <property type="molecule type" value="Genomic_DNA"/>
</dbReference>
<evidence type="ECO:0000313" key="2">
    <source>
        <dbReference type="EMBL" id="MPN22540.1"/>
    </source>
</evidence>
<dbReference type="InterPro" id="IPR043427">
    <property type="entry name" value="YscJ/FliF"/>
</dbReference>
<dbReference type="PANTHER" id="PTHR30046">
    <property type="entry name" value="FLAGELLAR M-RING PROTEIN"/>
    <property type="match status" value="1"/>
</dbReference>
<comment type="caution">
    <text evidence="2">The sequence shown here is derived from an EMBL/GenBank/DDBJ whole genome shotgun (WGS) entry which is preliminary data.</text>
</comment>
<name>A0A645G960_9ZZZZ</name>
<keyword evidence="2" id="KW-0969">Cilium</keyword>
<evidence type="ECO:0000256" key="1">
    <source>
        <dbReference type="SAM" id="MobiDB-lite"/>
    </source>
</evidence>
<proteinExistence type="predicted"/>
<protein>
    <submittedName>
        <fullName evidence="2">Flagellar M-ring protein</fullName>
    </submittedName>
</protein>
<feature type="region of interest" description="Disordered" evidence="1">
    <location>
        <begin position="71"/>
        <end position="98"/>
    </location>
</feature>
<reference evidence="2" key="1">
    <citation type="submission" date="2019-08" db="EMBL/GenBank/DDBJ databases">
        <authorList>
            <person name="Kucharzyk K."/>
            <person name="Murdoch R.W."/>
            <person name="Higgins S."/>
            <person name="Loffler F."/>
        </authorList>
    </citation>
    <scope>NUCLEOTIDE SEQUENCE</scope>
</reference>
<feature type="compositionally biased region" description="Gly residues" evidence="1">
    <location>
        <begin position="81"/>
        <end position="96"/>
    </location>
</feature>
<sequence>MGFTRERGDSLSVANAPFTAIDKSESELPIWKDPENVSFLKDILKYLLIAGIVAFLYLKVIQPTLKTMFPPPESDKPVAGEGEGGLFGAGGISGGAEEGEEGATVHIDHFAVKVQKARDIADKDPKAIANMIKDWMGVNGN</sequence>
<keyword evidence="2" id="KW-0966">Cell projection</keyword>
<keyword evidence="2" id="KW-0282">Flagellum</keyword>
<accession>A0A645G960</accession>
<gene>
    <name evidence="2" type="primary">fliF_13</name>
    <name evidence="2" type="ORF">SDC9_169923</name>
</gene>
<organism evidence="2">
    <name type="scientific">bioreactor metagenome</name>
    <dbReference type="NCBI Taxonomy" id="1076179"/>
    <lineage>
        <taxon>unclassified sequences</taxon>
        <taxon>metagenomes</taxon>
        <taxon>ecological metagenomes</taxon>
    </lineage>
</organism>